<name>A0A1T5MLG6_9BACT</name>
<feature type="signal peptide" evidence="1">
    <location>
        <begin position="1"/>
        <end position="19"/>
    </location>
</feature>
<dbReference type="OrthoDB" id="1115882at2"/>
<evidence type="ECO:0000259" key="2">
    <source>
        <dbReference type="Pfam" id="PF13349"/>
    </source>
</evidence>
<accession>A0A1T5MLG6</accession>
<gene>
    <name evidence="3" type="ORF">SAMN05660236_5756</name>
</gene>
<dbReference type="InterPro" id="IPR025164">
    <property type="entry name" value="Toastrack_DUF4097"/>
</dbReference>
<proteinExistence type="predicted"/>
<dbReference type="EMBL" id="FUZU01000005">
    <property type="protein sequence ID" value="SKC89077.1"/>
    <property type="molecule type" value="Genomic_DNA"/>
</dbReference>
<dbReference type="AlphaFoldDB" id="A0A1T5MLG6"/>
<feature type="chain" id="PRO_5011962099" description="DUF4097 domain-containing protein" evidence="1">
    <location>
        <begin position="20"/>
        <end position="253"/>
    </location>
</feature>
<evidence type="ECO:0000313" key="3">
    <source>
        <dbReference type="EMBL" id="SKC89077.1"/>
    </source>
</evidence>
<evidence type="ECO:0000256" key="1">
    <source>
        <dbReference type="SAM" id="SignalP"/>
    </source>
</evidence>
<dbReference type="STRING" id="688867.SAMN05660236_5756"/>
<reference evidence="3 4" key="1">
    <citation type="submission" date="2017-02" db="EMBL/GenBank/DDBJ databases">
        <authorList>
            <person name="Peterson S.W."/>
        </authorList>
    </citation>
    <scope>NUCLEOTIDE SEQUENCE [LARGE SCALE GENOMIC DNA]</scope>
    <source>
        <strain evidence="3 4">DSM 25262</strain>
    </source>
</reference>
<keyword evidence="4" id="KW-1185">Reference proteome</keyword>
<feature type="domain" description="DUF4097" evidence="2">
    <location>
        <begin position="137"/>
        <end position="221"/>
    </location>
</feature>
<sequence>MKKVFATVALAFIAGFIQAQEYKLAKSTGRLEIKEVNHVEIEGYSGSEIVFTSRNGKKDDDERAKGLRSISSMGLEDNTGIGLSVVEKGGTIEVQQLKKMDGPDILIKVPKGVVVSYTHTSPYGDEIEFKNFEGEIEVSTVHNGVVLTNTTGPMTIKTVHGDIDASLSPNIKNPVSIVSVHGHVDVAFPTTIKANLKLGTVYGEIFVDPDFKLEIEKSGNMIKYSDNVSGKLNGGGLDINLSSTHNNVYLRKK</sequence>
<evidence type="ECO:0000313" key="4">
    <source>
        <dbReference type="Proteomes" id="UP000190961"/>
    </source>
</evidence>
<dbReference type="Proteomes" id="UP000190961">
    <property type="component" value="Unassembled WGS sequence"/>
</dbReference>
<organism evidence="3 4">
    <name type="scientific">Ohtaekwangia koreensis</name>
    <dbReference type="NCBI Taxonomy" id="688867"/>
    <lineage>
        <taxon>Bacteria</taxon>
        <taxon>Pseudomonadati</taxon>
        <taxon>Bacteroidota</taxon>
        <taxon>Cytophagia</taxon>
        <taxon>Cytophagales</taxon>
        <taxon>Fulvivirgaceae</taxon>
        <taxon>Ohtaekwangia</taxon>
    </lineage>
</organism>
<protein>
    <recommendedName>
        <fullName evidence="2">DUF4097 domain-containing protein</fullName>
    </recommendedName>
</protein>
<dbReference type="Pfam" id="PF13349">
    <property type="entry name" value="DUF4097"/>
    <property type="match status" value="1"/>
</dbReference>
<keyword evidence="1" id="KW-0732">Signal</keyword>
<dbReference type="RefSeq" id="WP_079690255.1">
    <property type="nucleotide sequence ID" value="NZ_FUZU01000005.1"/>
</dbReference>